<sequence>MEPAAPKTSGKRAGVCVRACRVFWVNTARPAAGLLPRLRCEESLVPGMGSLITLIRAEAVGWHPKAVTGARSAQLCSALLYSTLLYSAQLGSPQAPGTERGSGHSERAYVFSLLLTLGVIAMAVGDNLTN</sequence>
<dbReference type="Proteomes" id="UP000824219">
    <property type="component" value="Linkage Group LG11"/>
</dbReference>
<protein>
    <submittedName>
        <fullName evidence="2">Uncharacterized protein</fullName>
    </submittedName>
</protein>
<proteinExistence type="predicted"/>
<evidence type="ECO:0000313" key="2">
    <source>
        <dbReference type="EMBL" id="KAG7326774.1"/>
    </source>
</evidence>
<keyword evidence="3" id="KW-1185">Reference proteome</keyword>
<evidence type="ECO:0000313" key="3">
    <source>
        <dbReference type="Proteomes" id="UP000824219"/>
    </source>
</evidence>
<organism evidence="2 3">
    <name type="scientific">Hemibagrus wyckioides</name>
    <dbReference type="NCBI Taxonomy" id="337641"/>
    <lineage>
        <taxon>Eukaryota</taxon>
        <taxon>Metazoa</taxon>
        <taxon>Chordata</taxon>
        <taxon>Craniata</taxon>
        <taxon>Vertebrata</taxon>
        <taxon>Euteleostomi</taxon>
        <taxon>Actinopterygii</taxon>
        <taxon>Neopterygii</taxon>
        <taxon>Teleostei</taxon>
        <taxon>Ostariophysi</taxon>
        <taxon>Siluriformes</taxon>
        <taxon>Bagridae</taxon>
        <taxon>Hemibagrus</taxon>
    </lineage>
</organism>
<comment type="caution">
    <text evidence="2">The sequence shown here is derived from an EMBL/GenBank/DDBJ whole genome shotgun (WGS) entry which is preliminary data.</text>
</comment>
<gene>
    <name evidence="2" type="ORF">KOW79_010175</name>
</gene>
<keyword evidence="1" id="KW-0472">Membrane</keyword>
<feature type="transmembrane region" description="Helical" evidence="1">
    <location>
        <begin position="108"/>
        <end position="125"/>
    </location>
</feature>
<accession>A0A9D3NR96</accession>
<keyword evidence="1" id="KW-1133">Transmembrane helix</keyword>
<evidence type="ECO:0000256" key="1">
    <source>
        <dbReference type="SAM" id="Phobius"/>
    </source>
</evidence>
<name>A0A9D3NR96_9TELE</name>
<dbReference type="EMBL" id="JAHKSW010000011">
    <property type="protein sequence ID" value="KAG7326774.1"/>
    <property type="molecule type" value="Genomic_DNA"/>
</dbReference>
<reference evidence="2 3" key="1">
    <citation type="submission" date="2021-06" db="EMBL/GenBank/DDBJ databases">
        <title>Chromosome-level genome assembly of the red-tail catfish (Hemibagrus wyckioides).</title>
        <authorList>
            <person name="Shao F."/>
        </authorList>
    </citation>
    <scope>NUCLEOTIDE SEQUENCE [LARGE SCALE GENOMIC DNA]</scope>
    <source>
        <strain evidence="2">EC202008001</strain>
        <tissue evidence="2">Blood</tissue>
    </source>
</reference>
<keyword evidence="1" id="KW-0812">Transmembrane</keyword>
<dbReference type="AlphaFoldDB" id="A0A9D3NR96"/>